<dbReference type="HAMAP" id="MF_01371_B">
    <property type="entry name" value="Ribosomal_uL30_B"/>
    <property type="match status" value="1"/>
</dbReference>
<dbReference type="RefSeq" id="WP_201370466.1">
    <property type="nucleotide sequence ID" value="NZ_BNJG01000001.1"/>
</dbReference>
<dbReference type="InterPro" id="IPR036919">
    <property type="entry name" value="Ribo_uL30_ferredoxin-like_sf"/>
</dbReference>
<reference evidence="8 9" key="1">
    <citation type="journal article" date="2021" name="Int. J. Syst. Evol. Microbiol.">
        <title>Reticulibacter mediterranei gen. nov., sp. nov., within the new family Reticulibacteraceae fam. nov., and Ktedonospora formicarum gen. nov., sp. nov., Ktedonobacter robiniae sp. nov., Dictyobacter formicarum sp. nov. and Dictyobacter arantiisoli sp. nov., belonging to the class Ktedonobacteria.</title>
        <authorList>
            <person name="Yabe S."/>
            <person name="Zheng Y."/>
            <person name="Wang C.M."/>
            <person name="Sakai Y."/>
            <person name="Abe K."/>
            <person name="Yokota A."/>
            <person name="Donadio S."/>
            <person name="Cavaletti L."/>
            <person name="Monciardini P."/>
        </authorList>
    </citation>
    <scope>NUCLEOTIDE SEQUENCE [LARGE SCALE GENOMIC DNA]</scope>
    <source>
        <strain evidence="8 9">SOSP1-30</strain>
    </source>
</reference>
<dbReference type="InterPro" id="IPR018038">
    <property type="entry name" value="Ribosomal_uL30_CS"/>
</dbReference>
<dbReference type="EMBL" id="BNJG01000001">
    <property type="protein sequence ID" value="GHO53668.1"/>
    <property type="molecule type" value="Genomic_DNA"/>
</dbReference>
<dbReference type="NCBIfam" id="TIGR01308">
    <property type="entry name" value="rpmD_bact"/>
    <property type="match status" value="1"/>
</dbReference>
<dbReference type="SUPFAM" id="SSF55129">
    <property type="entry name" value="Ribosomal protein L30p/L7e"/>
    <property type="match status" value="1"/>
</dbReference>
<dbReference type="InterPro" id="IPR005996">
    <property type="entry name" value="Ribosomal_uL30_bac-type"/>
</dbReference>
<comment type="caution">
    <text evidence="8">The sequence shown here is derived from an EMBL/GenBank/DDBJ whole genome shotgun (WGS) entry which is preliminary data.</text>
</comment>
<dbReference type="Gene3D" id="3.30.1390.20">
    <property type="entry name" value="Ribosomal protein L30, ferredoxin-like fold domain"/>
    <property type="match status" value="1"/>
</dbReference>
<sequence>MATTGITGSKKLRVKWVKSSIGYAQDQKDTIRALGLRKLHQIVEHNDQPAVRGMIRKVNHLVQVEEIAE</sequence>
<dbReference type="GO" id="GO:0005840">
    <property type="term" value="C:ribosome"/>
    <property type="evidence" value="ECO:0007669"/>
    <property type="project" value="UniProtKB-KW"/>
</dbReference>
<evidence type="ECO:0000256" key="5">
    <source>
        <dbReference type="HAMAP-Rule" id="MF_01371"/>
    </source>
</evidence>
<dbReference type="PROSITE" id="PS00634">
    <property type="entry name" value="RIBOSOMAL_L30"/>
    <property type="match status" value="1"/>
</dbReference>
<evidence type="ECO:0000259" key="7">
    <source>
        <dbReference type="Pfam" id="PF00327"/>
    </source>
</evidence>
<dbReference type="PANTHER" id="PTHR15892:SF2">
    <property type="entry name" value="LARGE RIBOSOMAL SUBUNIT PROTEIN UL30M"/>
    <property type="match status" value="1"/>
</dbReference>
<dbReference type="Pfam" id="PF00327">
    <property type="entry name" value="Ribosomal_L30"/>
    <property type="match status" value="1"/>
</dbReference>
<dbReference type="InterPro" id="IPR016082">
    <property type="entry name" value="Ribosomal_uL30_ferredoxin-like"/>
</dbReference>
<feature type="domain" description="Large ribosomal subunit protein uL30-like ferredoxin-like fold" evidence="7">
    <location>
        <begin position="12"/>
        <end position="62"/>
    </location>
</feature>
<evidence type="ECO:0000256" key="2">
    <source>
        <dbReference type="ARBA" id="ARBA00011838"/>
    </source>
</evidence>
<comment type="similarity">
    <text evidence="1 5 6">Belongs to the universal ribosomal protein uL30 family.</text>
</comment>
<evidence type="ECO:0000256" key="1">
    <source>
        <dbReference type="ARBA" id="ARBA00007594"/>
    </source>
</evidence>
<comment type="subunit">
    <text evidence="2 5">Part of the 50S ribosomal subunit.</text>
</comment>
<dbReference type="PANTHER" id="PTHR15892">
    <property type="entry name" value="MITOCHONDRIAL RIBOSOMAL PROTEIN L30"/>
    <property type="match status" value="1"/>
</dbReference>
<proteinExistence type="inferred from homology"/>
<evidence type="ECO:0000256" key="3">
    <source>
        <dbReference type="ARBA" id="ARBA00022980"/>
    </source>
</evidence>
<dbReference type="Proteomes" id="UP000654345">
    <property type="component" value="Unassembled WGS sequence"/>
</dbReference>
<keyword evidence="4 5" id="KW-0687">Ribonucleoprotein</keyword>
<keyword evidence="3 5" id="KW-0689">Ribosomal protein</keyword>
<dbReference type="PIRSF" id="PIRSF002211">
    <property type="entry name" value="Ribosomal_L30_bac-type"/>
    <property type="match status" value="1"/>
</dbReference>
<keyword evidence="9" id="KW-1185">Reference proteome</keyword>
<dbReference type="CDD" id="cd01658">
    <property type="entry name" value="Ribosomal_L30"/>
    <property type="match status" value="1"/>
</dbReference>
<evidence type="ECO:0000256" key="6">
    <source>
        <dbReference type="RuleBase" id="RU003734"/>
    </source>
</evidence>
<protein>
    <recommendedName>
        <fullName evidence="5">Large ribosomal subunit protein uL30</fullName>
    </recommendedName>
</protein>
<evidence type="ECO:0000313" key="8">
    <source>
        <dbReference type="EMBL" id="GHO53668.1"/>
    </source>
</evidence>
<evidence type="ECO:0000256" key="4">
    <source>
        <dbReference type="ARBA" id="ARBA00023274"/>
    </source>
</evidence>
<accession>A0ABQ3ULQ2</accession>
<name>A0ABQ3ULQ2_9CHLR</name>
<evidence type="ECO:0000313" key="9">
    <source>
        <dbReference type="Proteomes" id="UP000654345"/>
    </source>
</evidence>
<organism evidence="8 9">
    <name type="scientific">Ktedonobacter robiniae</name>
    <dbReference type="NCBI Taxonomy" id="2778365"/>
    <lineage>
        <taxon>Bacteria</taxon>
        <taxon>Bacillati</taxon>
        <taxon>Chloroflexota</taxon>
        <taxon>Ktedonobacteria</taxon>
        <taxon>Ktedonobacterales</taxon>
        <taxon>Ktedonobacteraceae</taxon>
        <taxon>Ktedonobacter</taxon>
    </lineage>
</organism>
<gene>
    <name evidence="5 8" type="primary">rpmD</name>
    <name evidence="8" type="ORF">KSB_21430</name>
</gene>